<proteinExistence type="predicted"/>
<dbReference type="EMBL" id="JAJEKE010000017">
    <property type="protein sequence ID" value="MCQ1531011.1"/>
    <property type="molecule type" value="Genomic_DNA"/>
</dbReference>
<reference evidence="2 3" key="1">
    <citation type="submission" date="2021-10" db="EMBL/GenBank/DDBJ databases">
        <title>Lutispora strain m25 sp. nov., a thermophilic, non-spore-forming bacterium isolated from a lab-scale methanogenic bioreactor digesting anaerobic sludge.</title>
        <authorList>
            <person name="El Houari A."/>
            <person name="Mcdonald J."/>
        </authorList>
    </citation>
    <scope>NUCLEOTIDE SEQUENCE [LARGE SCALE GENOMIC DNA]</scope>
    <source>
        <strain evidence="3">m25</strain>
    </source>
</reference>
<comment type="caution">
    <text evidence="2">The sequence shown here is derived from an EMBL/GenBank/DDBJ whole genome shotgun (WGS) entry which is preliminary data.</text>
</comment>
<organism evidence="2 3">
    <name type="scientific">Lutispora saccharofermentans</name>
    <dbReference type="NCBI Taxonomy" id="3024236"/>
    <lineage>
        <taxon>Bacteria</taxon>
        <taxon>Bacillati</taxon>
        <taxon>Bacillota</taxon>
        <taxon>Clostridia</taxon>
        <taxon>Lutisporales</taxon>
        <taxon>Lutisporaceae</taxon>
        <taxon>Lutispora</taxon>
    </lineage>
</organism>
<gene>
    <name evidence="2" type="ORF">LJD61_15885</name>
</gene>
<protein>
    <submittedName>
        <fullName evidence="2">DUF3343 domain-containing protein</fullName>
    </submittedName>
</protein>
<feature type="domain" description="Putative Se/S carrier protein-like" evidence="1">
    <location>
        <begin position="5"/>
        <end position="73"/>
    </location>
</feature>
<keyword evidence="3" id="KW-1185">Reference proteome</keyword>
<dbReference type="Proteomes" id="UP001651880">
    <property type="component" value="Unassembled WGS sequence"/>
</dbReference>
<evidence type="ECO:0000259" key="1">
    <source>
        <dbReference type="Pfam" id="PF11823"/>
    </source>
</evidence>
<evidence type="ECO:0000313" key="3">
    <source>
        <dbReference type="Proteomes" id="UP001651880"/>
    </source>
</evidence>
<sequence>MAEKQYIFTFNSTHHALMFEKAANENNSNIIIMPVPRSIASSCGLAVKFSQENYEEIVEMVKNKGLSYADLYRIEDSGGEKKYIKQNI</sequence>
<name>A0ABT1NIK7_9FIRM</name>
<evidence type="ECO:0000313" key="2">
    <source>
        <dbReference type="EMBL" id="MCQ1531011.1"/>
    </source>
</evidence>
<dbReference type="RefSeq" id="WP_255228532.1">
    <property type="nucleotide sequence ID" value="NZ_JAJEKE010000017.1"/>
</dbReference>
<accession>A0ABT1NIK7</accession>
<dbReference type="Pfam" id="PF11823">
    <property type="entry name" value="Se_S_carrier"/>
    <property type="match status" value="1"/>
</dbReference>
<dbReference type="InterPro" id="IPR021778">
    <property type="entry name" value="Se/S_carrier-like"/>
</dbReference>